<protein>
    <submittedName>
        <fullName evidence="1">Uncharacterized protein</fullName>
    </submittedName>
</protein>
<comment type="caution">
    <text evidence="1">The sequence shown here is derived from an EMBL/GenBank/DDBJ whole genome shotgun (WGS) entry which is preliminary data.</text>
</comment>
<accession>A0ABQ7BMF6</accession>
<reference evidence="1 2" key="1">
    <citation type="journal article" date="2020" name="BMC Genomics">
        <title>Intraspecific diversification of the crop wild relative Brassica cretica Lam. using demographic model selection.</title>
        <authorList>
            <person name="Kioukis A."/>
            <person name="Michalopoulou V.A."/>
            <person name="Briers L."/>
            <person name="Pirintsos S."/>
            <person name="Studholme D.J."/>
            <person name="Pavlidis P."/>
            <person name="Sarris P.F."/>
        </authorList>
    </citation>
    <scope>NUCLEOTIDE SEQUENCE [LARGE SCALE GENOMIC DNA]</scope>
    <source>
        <strain evidence="2">cv. PFS-1207/04</strain>
    </source>
</reference>
<dbReference type="EMBL" id="QGKV02001507">
    <property type="protein sequence ID" value="KAF3533892.1"/>
    <property type="molecule type" value="Genomic_DNA"/>
</dbReference>
<organism evidence="1 2">
    <name type="scientific">Brassica cretica</name>
    <name type="common">Mustard</name>
    <dbReference type="NCBI Taxonomy" id="69181"/>
    <lineage>
        <taxon>Eukaryota</taxon>
        <taxon>Viridiplantae</taxon>
        <taxon>Streptophyta</taxon>
        <taxon>Embryophyta</taxon>
        <taxon>Tracheophyta</taxon>
        <taxon>Spermatophyta</taxon>
        <taxon>Magnoliopsida</taxon>
        <taxon>eudicotyledons</taxon>
        <taxon>Gunneridae</taxon>
        <taxon>Pentapetalae</taxon>
        <taxon>rosids</taxon>
        <taxon>malvids</taxon>
        <taxon>Brassicales</taxon>
        <taxon>Brassicaceae</taxon>
        <taxon>Brassiceae</taxon>
        <taxon>Brassica</taxon>
    </lineage>
</organism>
<proteinExistence type="predicted"/>
<evidence type="ECO:0000313" key="1">
    <source>
        <dbReference type="EMBL" id="KAF3533892.1"/>
    </source>
</evidence>
<dbReference type="Proteomes" id="UP000266723">
    <property type="component" value="Unassembled WGS sequence"/>
</dbReference>
<gene>
    <name evidence="1" type="ORF">DY000_02041707</name>
</gene>
<keyword evidence="2" id="KW-1185">Reference proteome</keyword>
<sequence>MIFDMEKLKKRPLIDKQASYMDDISELAEESFIDLCADDPLEKVLTFTEEETFSIDSRADEYQRLMDTNVKIANVDDVEDDDPLQGRFTPFLFCP</sequence>
<evidence type="ECO:0000313" key="2">
    <source>
        <dbReference type="Proteomes" id="UP000266723"/>
    </source>
</evidence>
<name>A0ABQ7BMF6_BRACR</name>